<dbReference type="Proteomes" id="UP000814033">
    <property type="component" value="Unassembled WGS sequence"/>
</dbReference>
<name>A0ACB8RIS1_9AGAM</name>
<proteinExistence type="predicted"/>
<gene>
    <name evidence="1" type="ORF">FA95DRAFT_303662</name>
</gene>
<reference evidence="1" key="1">
    <citation type="submission" date="2021-02" db="EMBL/GenBank/DDBJ databases">
        <authorList>
            <consortium name="DOE Joint Genome Institute"/>
            <person name="Ahrendt S."/>
            <person name="Looney B.P."/>
            <person name="Miyauchi S."/>
            <person name="Morin E."/>
            <person name="Drula E."/>
            <person name="Courty P.E."/>
            <person name="Chicoki N."/>
            <person name="Fauchery L."/>
            <person name="Kohler A."/>
            <person name="Kuo A."/>
            <person name="Labutti K."/>
            <person name="Pangilinan J."/>
            <person name="Lipzen A."/>
            <person name="Riley R."/>
            <person name="Andreopoulos W."/>
            <person name="He G."/>
            <person name="Johnson J."/>
            <person name="Barry K.W."/>
            <person name="Grigoriev I.V."/>
            <person name="Nagy L."/>
            <person name="Hibbett D."/>
            <person name="Henrissat B."/>
            <person name="Matheny P.B."/>
            <person name="Labbe J."/>
            <person name="Martin F."/>
        </authorList>
    </citation>
    <scope>NUCLEOTIDE SEQUENCE</scope>
    <source>
        <strain evidence="1">FP105234-sp</strain>
    </source>
</reference>
<reference evidence="1" key="2">
    <citation type="journal article" date="2022" name="New Phytol.">
        <title>Evolutionary transition to the ectomycorrhizal habit in the genomes of a hyperdiverse lineage of mushroom-forming fungi.</title>
        <authorList>
            <person name="Looney B."/>
            <person name="Miyauchi S."/>
            <person name="Morin E."/>
            <person name="Drula E."/>
            <person name="Courty P.E."/>
            <person name="Kohler A."/>
            <person name="Kuo A."/>
            <person name="LaButti K."/>
            <person name="Pangilinan J."/>
            <person name="Lipzen A."/>
            <person name="Riley R."/>
            <person name="Andreopoulos W."/>
            <person name="He G."/>
            <person name="Johnson J."/>
            <person name="Nolan M."/>
            <person name="Tritt A."/>
            <person name="Barry K.W."/>
            <person name="Grigoriev I.V."/>
            <person name="Nagy L.G."/>
            <person name="Hibbett D."/>
            <person name="Henrissat B."/>
            <person name="Matheny P.B."/>
            <person name="Labbe J."/>
            <person name="Martin F.M."/>
        </authorList>
    </citation>
    <scope>NUCLEOTIDE SEQUENCE</scope>
    <source>
        <strain evidence="1">FP105234-sp</strain>
    </source>
</reference>
<evidence type="ECO:0000313" key="1">
    <source>
        <dbReference type="EMBL" id="KAI0044096.1"/>
    </source>
</evidence>
<comment type="caution">
    <text evidence="1">The sequence shown here is derived from an EMBL/GenBank/DDBJ whole genome shotgun (WGS) entry which is preliminary data.</text>
</comment>
<sequence length="92" mass="10105">MQLSMTVPYKQVNDLSAHRHLSPRCRAPPSEPVPAVVYFDGGRLTVGDRMSWFPAWLASEKILIPPTYLARAPSAPLVSADYSLLQGQPTPS</sequence>
<keyword evidence="2" id="KW-1185">Reference proteome</keyword>
<evidence type="ECO:0000313" key="2">
    <source>
        <dbReference type="Proteomes" id="UP000814033"/>
    </source>
</evidence>
<organism evidence="1 2">
    <name type="scientific">Auriscalpium vulgare</name>
    <dbReference type="NCBI Taxonomy" id="40419"/>
    <lineage>
        <taxon>Eukaryota</taxon>
        <taxon>Fungi</taxon>
        <taxon>Dikarya</taxon>
        <taxon>Basidiomycota</taxon>
        <taxon>Agaricomycotina</taxon>
        <taxon>Agaricomycetes</taxon>
        <taxon>Russulales</taxon>
        <taxon>Auriscalpiaceae</taxon>
        <taxon>Auriscalpium</taxon>
    </lineage>
</organism>
<protein>
    <submittedName>
        <fullName evidence="1">Uncharacterized protein</fullName>
    </submittedName>
</protein>
<accession>A0ACB8RIS1</accession>
<dbReference type="EMBL" id="MU275994">
    <property type="protein sequence ID" value="KAI0044096.1"/>
    <property type="molecule type" value="Genomic_DNA"/>
</dbReference>